<dbReference type="Gene3D" id="3.60.110.10">
    <property type="entry name" value="Carbon-nitrogen hydrolase"/>
    <property type="match status" value="1"/>
</dbReference>
<dbReference type="InterPro" id="IPR003010">
    <property type="entry name" value="C-N_Hydrolase"/>
</dbReference>
<dbReference type="InterPro" id="IPR036526">
    <property type="entry name" value="C-N_Hydrolase_sf"/>
</dbReference>
<protein>
    <submittedName>
        <fullName evidence="3">Nitrilase-related carbon-nitrogen hydrolase</fullName>
    </submittedName>
</protein>
<evidence type="ECO:0000256" key="1">
    <source>
        <dbReference type="ARBA" id="ARBA00022801"/>
    </source>
</evidence>
<keyword evidence="4" id="KW-1185">Reference proteome</keyword>
<organism evidence="3 4">
    <name type="scientific">Geochorda subterranea</name>
    <dbReference type="NCBI Taxonomy" id="3109564"/>
    <lineage>
        <taxon>Bacteria</taxon>
        <taxon>Bacillati</taxon>
        <taxon>Bacillota</taxon>
        <taxon>Limnochordia</taxon>
        <taxon>Limnochordales</taxon>
        <taxon>Geochordaceae</taxon>
        <taxon>Geochorda</taxon>
    </lineage>
</organism>
<reference evidence="4" key="1">
    <citation type="submission" date="2023-12" db="EMBL/GenBank/DDBJ databases">
        <title>Novel isolates from deep terrestrial aquifers shed light on the physiology and ecology of the class Limnochordia.</title>
        <authorList>
            <person name="Karnachuk O.V."/>
            <person name="Lukina A.P."/>
            <person name="Avakyan M.R."/>
            <person name="Kadnikov V."/>
            <person name="Begmatov S."/>
            <person name="Beletsky A.V."/>
            <person name="Mardanov A.V."/>
            <person name="Ravin N.V."/>
        </authorList>
    </citation>
    <scope>NUCLEOTIDE SEQUENCE [LARGE SCALE GENOMIC DNA]</scope>
    <source>
        <strain evidence="4">LN</strain>
    </source>
</reference>
<dbReference type="InterPro" id="IPR050345">
    <property type="entry name" value="Aliph_Amidase/BUP"/>
</dbReference>
<accession>A0ABZ1BLX9</accession>
<dbReference type="PANTHER" id="PTHR43674:SF13">
    <property type="entry name" value="CN HYDROLASE DOMAIN-CONTAINING PROTEIN"/>
    <property type="match status" value="1"/>
</dbReference>
<sequence length="146" mass="15965">MATYCTTPVGRLGVAICLDAFQEPVVERLVSAGADILVQPSANPGPWTPEQQLDWRRSAWTAVRRWPQLRWGLNPMMVGELLGLRFEGQSSIVSARRELWRPGGYEALRDEEGGFVAVAPSATQEAVLVATVPLQAPVGVQPSSRR</sequence>
<proteinExistence type="predicted"/>
<evidence type="ECO:0000259" key="2">
    <source>
        <dbReference type="PROSITE" id="PS50263"/>
    </source>
</evidence>
<dbReference type="Pfam" id="PF00795">
    <property type="entry name" value="CN_hydrolase"/>
    <property type="match status" value="1"/>
</dbReference>
<evidence type="ECO:0000313" key="4">
    <source>
        <dbReference type="Proteomes" id="UP001333102"/>
    </source>
</evidence>
<dbReference type="PANTHER" id="PTHR43674">
    <property type="entry name" value="NITRILASE C965.09-RELATED"/>
    <property type="match status" value="1"/>
</dbReference>
<feature type="domain" description="CN hydrolase" evidence="2">
    <location>
        <begin position="1"/>
        <end position="134"/>
    </location>
</feature>
<dbReference type="SUPFAM" id="SSF56317">
    <property type="entry name" value="Carbon-nitrogen hydrolase"/>
    <property type="match status" value="1"/>
</dbReference>
<dbReference type="GO" id="GO:0016787">
    <property type="term" value="F:hydrolase activity"/>
    <property type="evidence" value="ECO:0007669"/>
    <property type="project" value="UniProtKB-KW"/>
</dbReference>
<name>A0ABZ1BLX9_9FIRM</name>
<dbReference type="RefSeq" id="WP_324667838.1">
    <property type="nucleotide sequence ID" value="NZ_CP141614.1"/>
</dbReference>
<dbReference type="Proteomes" id="UP001333102">
    <property type="component" value="Chromosome"/>
</dbReference>
<evidence type="ECO:0000313" key="3">
    <source>
        <dbReference type="EMBL" id="WRP13593.1"/>
    </source>
</evidence>
<gene>
    <name evidence="3" type="ORF">VLY81_09025</name>
</gene>
<dbReference type="PROSITE" id="PS50263">
    <property type="entry name" value="CN_HYDROLASE"/>
    <property type="match status" value="1"/>
</dbReference>
<dbReference type="EMBL" id="CP141614">
    <property type="protein sequence ID" value="WRP13593.1"/>
    <property type="molecule type" value="Genomic_DNA"/>
</dbReference>
<keyword evidence="1 3" id="KW-0378">Hydrolase</keyword>